<gene>
    <name evidence="3" type="ORF">TL08_01705</name>
</gene>
<feature type="compositionally biased region" description="Pro residues" evidence="1">
    <location>
        <begin position="505"/>
        <end position="515"/>
    </location>
</feature>
<dbReference type="KEGG" id="ahm:TL08_01705"/>
<protein>
    <submittedName>
        <fullName evidence="3">Membrane protein</fullName>
    </submittedName>
</protein>
<keyword evidence="2" id="KW-0472">Membrane</keyword>
<evidence type="ECO:0000256" key="1">
    <source>
        <dbReference type="SAM" id="MobiDB-lite"/>
    </source>
</evidence>
<dbReference type="Proteomes" id="UP000095210">
    <property type="component" value="Chromosome"/>
</dbReference>
<accession>A0AAC9HL32</accession>
<dbReference type="AlphaFoldDB" id="A0AAC9HL32"/>
<proteinExistence type="predicted"/>
<feature type="transmembrane region" description="Helical" evidence="2">
    <location>
        <begin position="23"/>
        <end position="43"/>
    </location>
</feature>
<evidence type="ECO:0000313" key="3">
    <source>
        <dbReference type="EMBL" id="AOS61180.1"/>
    </source>
</evidence>
<evidence type="ECO:0000313" key="4">
    <source>
        <dbReference type="Proteomes" id="UP000095210"/>
    </source>
</evidence>
<dbReference type="EMBL" id="CP014859">
    <property type="protein sequence ID" value="AOS61180.1"/>
    <property type="molecule type" value="Genomic_DNA"/>
</dbReference>
<feature type="transmembrane region" description="Helical" evidence="2">
    <location>
        <begin position="262"/>
        <end position="283"/>
    </location>
</feature>
<feature type="transmembrane region" description="Helical" evidence="2">
    <location>
        <begin position="233"/>
        <end position="250"/>
    </location>
</feature>
<keyword evidence="4" id="KW-1185">Reference proteome</keyword>
<feature type="region of interest" description="Disordered" evidence="1">
    <location>
        <begin position="485"/>
        <end position="515"/>
    </location>
</feature>
<keyword evidence="2" id="KW-0812">Transmembrane</keyword>
<dbReference type="GO" id="GO:0008233">
    <property type="term" value="F:peptidase activity"/>
    <property type="evidence" value="ECO:0007669"/>
    <property type="project" value="InterPro"/>
</dbReference>
<feature type="transmembrane region" description="Helical" evidence="2">
    <location>
        <begin position="84"/>
        <end position="103"/>
    </location>
</feature>
<name>A0AAC9HL32_9PSEU</name>
<reference evidence="4" key="1">
    <citation type="submission" date="2016-03" db="EMBL/GenBank/DDBJ databases">
        <title>Complete genome sequence of the type strain Actinoalloteichus hymeniacidonis DSM 45092.</title>
        <authorList>
            <person name="Schaffert L."/>
            <person name="Albersmeier A."/>
            <person name="Winkler A."/>
            <person name="Kalinowski J."/>
            <person name="Zotchev S."/>
            <person name="Ruckert C."/>
        </authorList>
    </citation>
    <scope>NUCLEOTIDE SEQUENCE [LARGE SCALE GENOMIC DNA]</scope>
    <source>
        <strain evidence="4">HPA177(T) (DSM 45092(T))</strain>
    </source>
</reference>
<sequence>MTSEHSSTSQRLTSSQASRWQRFLLPVLGVVILGLCGLTLLGLTHARVGAVALVVGAAAALLPLGPVIATFLWVDRWEPEPPRLLFAAFLWGACGATIAALLINDTAQVVGEVLLGTGGGDLVAALISAPLFEEAAKGLFVLAVLLRRRQEFNGIVDGIVYAGITGVGFAFTENITYFGLAFVQGGFGDMSGGVVAVFVLRGVLSPFTHSLFGAMLGIGLGIAACTSRPRMRIAAPLIGYLMAVLLHALWNGAATLGGGRIFINVYFLVMVPIFLSTALLVCWQRRREQHVVVTQLPGFAAEGWIAASEIGLLASLTSRKEWRVAVRKRSGASAGKAVAAYQLAVTELAFVRNQLAGGRTFPETAERLDQAVARLIRSRAAVLRSPGALADAARSTAGIRRRNRPSRGSGWLFDRQPVLLRALGPPRRPVSTEVTLPGIVVGSNRSADETLPIPKMVLEPLSSGAPTVRHDGVVAPVEPALTSAREPVIPAQSSESTDVTVVIDPVPPTSGEPKA</sequence>
<dbReference type="InterPro" id="IPR026898">
    <property type="entry name" value="PrsW"/>
</dbReference>
<organism evidence="3 4">
    <name type="scientific">Actinoalloteichus hymeniacidonis</name>
    <dbReference type="NCBI Taxonomy" id="340345"/>
    <lineage>
        <taxon>Bacteria</taxon>
        <taxon>Bacillati</taxon>
        <taxon>Actinomycetota</taxon>
        <taxon>Actinomycetes</taxon>
        <taxon>Pseudonocardiales</taxon>
        <taxon>Pseudonocardiaceae</taxon>
        <taxon>Actinoalloteichus</taxon>
    </lineage>
</organism>
<feature type="transmembrane region" description="Helical" evidence="2">
    <location>
        <begin position="49"/>
        <end position="72"/>
    </location>
</feature>
<feature type="transmembrane region" description="Helical" evidence="2">
    <location>
        <begin position="158"/>
        <end position="183"/>
    </location>
</feature>
<feature type="transmembrane region" description="Helical" evidence="2">
    <location>
        <begin position="203"/>
        <end position="226"/>
    </location>
</feature>
<evidence type="ECO:0000256" key="2">
    <source>
        <dbReference type="SAM" id="Phobius"/>
    </source>
</evidence>
<dbReference type="PANTHER" id="PTHR36844">
    <property type="entry name" value="PROTEASE PRSW"/>
    <property type="match status" value="1"/>
</dbReference>
<dbReference type="PANTHER" id="PTHR36844:SF1">
    <property type="entry name" value="PROTEASE PRSW"/>
    <property type="match status" value="1"/>
</dbReference>
<keyword evidence="2" id="KW-1133">Transmembrane helix</keyword>
<dbReference type="RefSeq" id="WP_069846053.1">
    <property type="nucleotide sequence ID" value="NZ_CP014859.1"/>
</dbReference>
<dbReference type="Pfam" id="PF13367">
    <property type="entry name" value="PrsW-protease"/>
    <property type="match status" value="1"/>
</dbReference>